<evidence type="ECO:0000259" key="1">
    <source>
        <dbReference type="Pfam" id="PF19081"/>
    </source>
</evidence>
<comment type="caution">
    <text evidence="2">The sequence shown here is derived from an EMBL/GenBank/DDBJ whole genome shotgun (WGS) entry which is preliminary data.</text>
</comment>
<dbReference type="Proteomes" id="UP001501410">
    <property type="component" value="Unassembled WGS sequence"/>
</dbReference>
<name>A0ABP8MLY2_9BACT</name>
<evidence type="ECO:0000313" key="2">
    <source>
        <dbReference type="EMBL" id="GAA4452589.1"/>
    </source>
</evidence>
<feature type="domain" description="Ig-like" evidence="1">
    <location>
        <begin position="367"/>
        <end position="445"/>
    </location>
</feature>
<reference evidence="3" key="1">
    <citation type="journal article" date="2019" name="Int. J. Syst. Evol. Microbiol.">
        <title>The Global Catalogue of Microorganisms (GCM) 10K type strain sequencing project: providing services to taxonomists for standard genome sequencing and annotation.</title>
        <authorList>
            <consortium name="The Broad Institute Genomics Platform"/>
            <consortium name="The Broad Institute Genome Sequencing Center for Infectious Disease"/>
            <person name="Wu L."/>
            <person name="Ma J."/>
        </authorList>
    </citation>
    <scope>NUCLEOTIDE SEQUENCE [LARGE SCALE GENOMIC DNA]</scope>
    <source>
        <strain evidence="3">JCM 31921</strain>
    </source>
</reference>
<evidence type="ECO:0000313" key="3">
    <source>
        <dbReference type="Proteomes" id="UP001501410"/>
    </source>
</evidence>
<dbReference type="InterPro" id="IPR026341">
    <property type="entry name" value="T9SS_type_B"/>
</dbReference>
<proteinExistence type="predicted"/>
<sequence length="956" mass="102229">MEVGIAQNGAFGTSHDAPSGYHPRGVGLWLGFVADPDKDGWSVGTPNYIGDYFLPGSPQEGWDMEVNGIWAQAWRGSGSTSFTGGLTGTCTTWDTTGGIIKGTWEGTLGTLKITAVTRIKKDKLYFTTTVKIKNTGTTTLYNFYYDRTVDPDNEVAVPGGGSYTTANKIEYALPSPNNKSLVTAIGTSSIKAYLGLASRDCRARPYIITSSLSPIDSLHEMYSGNGITGTILKVDSLYTNDVGIGIVFKIDSLQGNDSTQLSYAYVLSAADVDSAFEDLKPQLSIGGKIFATGDTIKACVGSKVNIDIVGGDYYQWKWSPTTGLSDSVGSRITITTPSVRTTYTANASSTLCPIDPVNIVIEPVPVPDKPKVTTPLYYCQYDAAAPLTATLTGISTELRFYNTPTGGTALSTLTPVTITPGSKNYYVSQVNGGLCEGNRELITVITRAIPVIGSFKTTDPTYCGAQDGTITFKSDSAFTTYTLDYDKNGKPVSSATITTDDTGGYTISGLGGGSYTGFVITNKYGCKSTPFLGPVELKNPAPPGPAITNNGPLCVDREARLTAPFISGATYSWTGPDGFTSTDRLPSFTTTPNSGGTYTLVVSVGECVYQPSFTTLVITPTPDKQKLKNPYRLCEGTDLIIDLVRQPNVNYEWSGNGVVQTNSPLTLKNIAADKTGTYYLTASSENGCITMDTAQVYVDTRLSFAIVSDTAICTVDSALLQVTTNGTSVTWDPVAGLSSATGAVVMARPSVSTVYKATVHSDNTCPDLSGSVNVQLIPTPQVTGYDTLVRMNIPYTLLPTYGQDVVKYRWEPADSLSCANCPNPVFNSSKDMTYIIYASNTQGCTGHDTMIVRVFCDGANITMPNAFTPNNDGTNDIFYVRGTGFTVKSFAIYNRLGQEVFRKENFNANDPKFGWDGTFNGQAISDASGFVYMLEAVCLHSNNEPILIKGTVLMIK</sequence>
<dbReference type="Pfam" id="PF13585">
    <property type="entry name" value="CHU_C"/>
    <property type="match status" value="1"/>
</dbReference>
<accession>A0ABP8MLY2</accession>
<dbReference type="InterPro" id="IPR044023">
    <property type="entry name" value="Ig_7"/>
</dbReference>
<dbReference type="Pfam" id="PF19081">
    <property type="entry name" value="Ig_7"/>
    <property type="match status" value="1"/>
</dbReference>
<dbReference type="EMBL" id="BAABEZ010000014">
    <property type="protein sequence ID" value="GAA4452589.1"/>
    <property type="molecule type" value="Genomic_DNA"/>
</dbReference>
<dbReference type="InterPro" id="IPR013783">
    <property type="entry name" value="Ig-like_fold"/>
</dbReference>
<organism evidence="2 3">
    <name type="scientific">Rurimicrobium arvi</name>
    <dbReference type="NCBI Taxonomy" id="2049916"/>
    <lineage>
        <taxon>Bacteria</taxon>
        <taxon>Pseudomonadati</taxon>
        <taxon>Bacteroidota</taxon>
        <taxon>Chitinophagia</taxon>
        <taxon>Chitinophagales</taxon>
        <taxon>Chitinophagaceae</taxon>
        <taxon>Rurimicrobium</taxon>
    </lineage>
</organism>
<dbReference type="Gene3D" id="2.60.40.10">
    <property type="entry name" value="Immunoglobulins"/>
    <property type="match status" value="2"/>
</dbReference>
<dbReference type="NCBIfam" id="TIGR04131">
    <property type="entry name" value="Bac_Flav_CTERM"/>
    <property type="match status" value="1"/>
</dbReference>
<protein>
    <recommendedName>
        <fullName evidence="1">Ig-like domain-containing protein</fullName>
    </recommendedName>
</protein>
<keyword evidence="3" id="KW-1185">Reference proteome</keyword>
<gene>
    <name evidence="2" type="ORF">GCM10023092_11920</name>
</gene>